<evidence type="ECO:0000256" key="10">
    <source>
        <dbReference type="SAM" id="Phobius"/>
    </source>
</evidence>
<evidence type="ECO:0000256" key="4">
    <source>
        <dbReference type="ARBA" id="ARBA00022519"/>
    </source>
</evidence>
<evidence type="ECO:0000256" key="1">
    <source>
        <dbReference type="ARBA" id="ARBA00004429"/>
    </source>
</evidence>
<dbReference type="AlphaFoldDB" id="A0A085ABB8"/>
<comment type="caution">
    <text evidence="11">The sequence shown here is derived from an EMBL/GenBank/DDBJ whole genome shotgun (WGS) entry which is preliminary data.</text>
</comment>
<keyword evidence="8 10" id="KW-0472">Membrane</keyword>
<dbReference type="InterPro" id="IPR018227">
    <property type="entry name" value="Amino_acid_transport_2"/>
</dbReference>
<dbReference type="GO" id="GO:0003333">
    <property type="term" value="P:amino acid transmembrane transport"/>
    <property type="evidence" value="ECO:0007669"/>
    <property type="project" value="InterPro"/>
</dbReference>
<evidence type="ECO:0000256" key="3">
    <source>
        <dbReference type="ARBA" id="ARBA00022475"/>
    </source>
</evidence>
<dbReference type="EMBL" id="JMTB01000062">
    <property type="protein sequence ID" value="KFC07513.1"/>
    <property type="molecule type" value="Genomic_DNA"/>
</dbReference>
<comment type="subcellular location">
    <subcellularLocation>
        <location evidence="1">Cell inner membrane</location>
        <topology evidence="1">Multi-pass membrane protein</topology>
    </subcellularLocation>
</comment>
<keyword evidence="7 10" id="KW-1133">Transmembrane helix</keyword>
<feature type="transmembrane region" description="Helical" evidence="10">
    <location>
        <begin position="434"/>
        <end position="458"/>
    </location>
</feature>
<feature type="transmembrane region" description="Helical" evidence="10">
    <location>
        <begin position="264"/>
        <end position="285"/>
    </location>
</feature>
<sequence>MNKNDVNFFSPVGGMIFHNKTRNRLQLRTGHRTEIIKKTSTYTSENLMETASNSSVILDDASPARLADMTESEWREATKFDSTDTGWVIMSIGMAIGAGIVFLPVQVGLMGLWVFLLSSVIGYPAMYLFQRLFINTLAESPECKDYPSVISGYLGKNWGILLGALYFVMLVIWMFVYSTAITNDSASYLHTFGVTDDLLSDNPFYGLVLICILVAISSRGEQLLFKVSSFMVLTKLLVVAALGLSMIGLWHLHNIGALPPMGLLIKNAIITLPFTLTSILFIQTLSPMVISYRSREKSVAVARHKALRAMNIAFGVLFVTVFFYAVSFTLAMGHDEAVKAYEQNISALAIAAQFISGDGAAWVKIVSVILNIFAVMTAFFGVYLGFREATQGIVMNLLRRKYAADSINEKVVQRGIMLFAILLAWSAIVLNAPVLSFTSICSPIFGMVGCLIPAWLVYKVPALHKYKGASLLLIIVTGLLLCVSPFLAFS</sequence>
<dbReference type="GO" id="GO:0015804">
    <property type="term" value="P:neutral amino acid transport"/>
    <property type="evidence" value="ECO:0007669"/>
    <property type="project" value="UniProtKB-ARBA"/>
</dbReference>
<organism evidence="11 12">
    <name type="scientific">Trabulsiella guamensis ATCC 49490</name>
    <dbReference type="NCBI Taxonomy" id="1005994"/>
    <lineage>
        <taxon>Bacteria</taxon>
        <taxon>Pseudomonadati</taxon>
        <taxon>Pseudomonadota</taxon>
        <taxon>Gammaproteobacteria</taxon>
        <taxon>Enterobacterales</taxon>
        <taxon>Enterobacteriaceae</taxon>
        <taxon>Trabulsiella</taxon>
    </lineage>
</organism>
<feature type="transmembrane region" description="Helical" evidence="10">
    <location>
        <begin position="365"/>
        <end position="386"/>
    </location>
</feature>
<keyword evidence="3" id="KW-1003">Cell membrane</keyword>
<protein>
    <submittedName>
        <fullName evidence="11">Serine transporter</fullName>
    </submittedName>
</protein>
<evidence type="ECO:0000256" key="6">
    <source>
        <dbReference type="ARBA" id="ARBA00022970"/>
    </source>
</evidence>
<reference evidence="12" key="1">
    <citation type="submission" date="2014-05" db="EMBL/GenBank/DDBJ databases">
        <title>ATOL: Assembling a taxonomically balanced genome-scale reconstruction of the evolutionary history of the Enterobacteriaceae.</title>
        <authorList>
            <person name="Plunkett G. III"/>
            <person name="Neeno-Eckwall E.C."/>
            <person name="Glasner J.D."/>
            <person name="Perna N.T."/>
        </authorList>
    </citation>
    <scope>NUCLEOTIDE SEQUENCE [LARGE SCALE GENOMIC DNA]</scope>
    <source>
        <strain evidence="12">ATCC 49490</strain>
    </source>
</reference>
<feature type="transmembrane region" description="Helical" evidence="10">
    <location>
        <begin position="232"/>
        <end position="252"/>
    </location>
</feature>
<evidence type="ECO:0000313" key="12">
    <source>
        <dbReference type="Proteomes" id="UP000028630"/>
    </source>
</evidence>
<dbReference type="eggNOG" id="COG0814">
    <property type="taxonomic scope" value="Bacteria"/>
</dbReference>
<keyword evidence="5 10" id="KW-0812">Transmembrane</keyword>
<accession>A0A085ABB8</accession>
<feature type="transmembrane region" description="Helical" evidence="10">
    <location>
        <begin position="407"/>
        <end position="428"/>
    </location>
</feature>
<dbReference type="PANTHER" id="PTHR35334:SF4">
    <property type="entry name" value="SERINE TRANSPORTER-RELATED"/>
    <property type="match status" value="1"/>
</dbReference>
<evidence type="ECO:0000313" key="11">
    <source>
        <dbReference type="EMBL" id="KFC07513.1"/>
    </source>
</evidence>
<dbReference type="GO" id="GO:0005886">
    <property type="term" value="C:plasma membrane"/>
    <property type="evidence" value="ECO:0007669"/>
    <property type="project" value="UniProtKB-SubCell"/>
</dbReference>
<gene>
    <name evidence="11" type="primary">yhaO</name>
    <name evidence="11" type="ORF">GTGU_01897</name>
</gene>
<evidence type="ECO:0000256" key="8">
    <source>
        <dbReference type="ARBA" id="ARBA00023136"/>
    </source>
</evidence>
<keyword evidence="2" id="KW-0813">Transport</keyword>
<feature type="transmembrane region" description="Helical" evidence="10">
    <location>
        <begin position="470"/>
        <end position="489"/>
    </location>
</feature>
<evidence type="ECO:0000256" key="9">
    <source>
        <dbReference type="ARBA" id="ARBA00061028"/>
    </source>
</evidence>
<proteinExistence type="inferred from homology"/>
<dbReference type="PANTHER" id="PTHR35334">
    <property type="entry name" value="SERINE TRANSPORTER"/>
    <property type="match status" value="1"/>
</dbReference>
<dbReference type="GO" id="GO:0015695">
    <property type="term" value="P:organic cation transport"/>
    <property type="evidence" value="ECO:0007669"/>
    <property type="project" value="UniProtKB-ARBA"/>
</dbReference>
<dbReference type="FunFam" id="1.20.1740.10:FF:000016">
    <property type="entry name" value="Inner membrane transporter YhaO"/>
    <property type="match status" value="1"/>
</dbReference>
<feature type="transmembrane region" description="Helical" evidence="10">
    <location>
        <begin position="158"/>
        <end position="182"/>
    </location>
</feature>
<feature type="transmembrane region" description="Helical" evidence="10">
    <location>
        <begin position="306"/>
        <end position="326"/>
    </location>
</feature>
<feature type="transmembrane region" description="Helical" evidence="10">
    <location>
        <begin position="85"/>
        <end position="105"/>
    </location>
</feature>
<evidence type="ECO:0000256" key="2">
    <source>
        <dbReference type="ARBA" id="ARBA00022448"/>
    </source>
</evidence>
<dbReference type="Proteomes" id="UP000028630">
    <property type="component" value="Unassembled WGS sequence"/>
</dbReference>
<dbReference type="Gene3D" id="1.20.1740.10">
    <property type="entry name" value="Amino acid/polyamine transporter I"/>
    <property type="match status" value="1"/>
</dbReference>
<dbReference type="GO" id="GO:1905039">
    <property type="term" value="P:carboxylic acid transmembrane transport"/>
    <property type="evidence" value="ECO:0007669"/>
    <property type="project" value="UniProtKB-ARBA"/>
</dbReference>
<keyword evidence="4" id="KW-0997">Cell inner membrane</keyword>
<feature type="transmembrane region" description="Helical" evidence="10">
    <location>
        <begin position="111"/>
        <end position="129"/>
    </location>
</feature>
<comment type="similarity">
    <text evidence="9">Belongs to the amino acid/polyamine transporter 2 family. SdaC/TdcC subfamily.</text>
</comment>
<name>A0A085ABB8_9ENTR</name>
<feature type="transmembrane region" description="Helical" evidence="10">
    <location>
        <begin position="202"/>
        <end position="220"/>
    </location>
</feature>
<keyword evidence="12" id="KW-1185">Reference proteome</keyword>
<evidence type="ECO:0000256" key="5">
    <source>
        <dbReference type="ARBA" id="ARBA00022692"/>
    </source>
</evidence>
<keyword evidence="6" id="KW-0029">Amino-acid transport</keyword>
<evidence type="ECO:0000256" key="7">
    <source>
        <dbReference type="ARBA" id="ARBA00022989"/>
    </source>
</evidence>